<name>A0A4R3LT99_9BURK</name>
<dbReference type="SUPFAM" id="SSF89392">
    <property type="entry name" value="Prokaryotic lipoproteins and lipoprotein localization factors"/>
    <property type="match status" value="1"/>
</dbReference>
<dbReference type="OrthoDB" id="9787361at2"/>
<dbReference type="CDD" id="cd16325">
    <property type="entry name" value="LolA"/>
    <property type="match status" value="1"/>
</dbReference>
<dbReference type="InterPro" id="IPR004564">
    <property type="entry name" value="OM_lipoprot_carrier_LolA-like"/>
</dbReference>
<dbReference type="NCBIfam" id="NF000661">
    <property type="entry name" value="PRK00031.1-3"/>
    <property type="match status" value="1"/>
</dbReference>
<comment type="function">
    <text evidence="10">Participates in the translocation of lipoproteins from the inner membrane to the outer membrane. Only forms a complex with a lipoprotein if the residue after the N-terminal Cys is not an aspartate (The Asp acts as a targeting signal to indicate that the lipoprotein should stay in the inner membrane).</text>
</comment>
<evidence type="ECO:0000256" key="10">
    <source>
        <dbReference type="HAMAP-Rule" id="MF_00240"/>
    </source>
</evidence>
<evidence type="ECO:0000256" key="6">
    <source>
        <dbReference type="ARBA" id="ARBA00022729"/>
    </source>
</evidence>
<keyword evidence="6 10" id="KW-0732">Signal</keyword>
<evidence type="ECO:0000256" key="5">
    <source>
        <dbReference type="ARBA" id="ARBA00022448"/>
    </source>
</evidence>
<dbReference type="NCBIfam" id="TIGR00547">
    <property type="entry name" value="lolA"/>
    <property type="match status" value="1"/>
</dbReference>
<keyword evidence="12" id="KW-1185">Reference proteome</keyword>
<keyword evidence="7 10" id="KW-0574">Periplasm</keyword>
<evidence type="ECO:0000256" key="3">
    <source>
        <dbReference type="ARBA" id="ARBA00011245"/>
    </source>
</evidence>
<dbReference type="InterPro" id="IPR018323">
    <property type="entry name" value="OM_lipoprot_carrier_LolA_Pbac"/>
</dbReference>
<dbReference type="PANTHER" id="PTHR35869:SF1">
    <property type="entry name" value="OUTER-MEMBRANE LIPOPROTEIN CARRIER PROTEIN"/>
    <property type="match status" value="1"/>
</dbReference>
<dbReference type="PANTHER" id="PTHR35869">
    <property type="entry name" value="OUTER-MEMBRANE LIPOPROTEIN CARRIER PROTEIN"/>
    <property type="match status" value="1"/>
</dbReference>
<feature type="chain" id="PRO_5021057916" description="Outer-membrane lipoprotein carrier protein" evidence="10">
    <location>
        <begin position="20"/>
        <end position="206"/>
    </location>
</feature>
<evidence type="ECO:0000256" key="4">
    <source>
        <dbReference type="ARBA" id="ARBA00014035"/>
    </source>
</evidence>
<keyword evidence="11" id="KW-0449">Lipoprotein</keyword>
<dbReference type="InterPro" id="IPR029046">
    <property type="entry name" value="LolA/LolB/LppX"/>
</dbReference>
<dbReference type="GO" id="GO:0044874">
    <property type="term" value="P:lipoprotein localization to outer membrane"/>
    <property type="evidence" value="ECO:0007669"/>
    <property type="project" value="UniProtKB-UniRule"/>
</dbReference>
<sequence length="206" mass="22248" precursor="true">MQSKHFLAAVLLAASPVLAWSADAPTQLRQFVAKVASATGEFTQQTLGQQGQAKPPQSGVFSFQRPGHFKWQVQKPYAQLIVSDGTKVLQYDPDLSQVTERTVDKAIGASPAAILFGSGSLDDAFIVSAQPDRDGLQWLRAVPRDTGAGFAYADIGFKNDMPARLELKDSFGQTTRIDLSHMVANPKLPAGEFTFVPPKGTDVVKM</sequence>
<evidence type="ECO:0000256" key="2">
    <source>
        <dbReference type="ARBA" id="ARBA00007615"/>
    </source>
</evidence>
<dbReference type="RefSeq" id="WP_132584304.1">
    <property type="nucleotide sequence ID" value="NZ_SMAJ01000014.1"/>
</dbReference>
<gene>
    <name evidence="10" type="primary">lolA</name>
    <name evidence="11" type="ORF">EDC26_11470</name>
</gene>
<comment type="subcellular location">
    <subcellularLocation>
        <location evidence="1 10">Periplasm</location>
    </subcellularLocation>
</comment>
<evidence type="ECO:0000256" key="9">
    <source>
        <dbReference type="ARBA" id="ARBA00023186"/>
    </source>
</evidence>
<evidence type="ECO:0000313" key="11">
    <source>
        <dbReference type="EMBL" id="TCT03762.1"/>
    </source>
</evidence>
<reference evidence="11 12" key="1">
    <citation type="submission" date="2019-03" db="EMBL/GenBank/DDBJ databases">
        <title>Genomic Encyclopedia of Type Strains, Phase IV (KMG-IV): sequencing the most valuable type-strain genomes for metagenomic binning, comparative biology and taxonomic classification.</title>
        <authorList>
            <person name="Goeker M."/>
        </authorList>
    </citation>
    <scope>NUCLEOTIDE SEQUENCE [LARGE SCALE GENOMIC DNA]</scope>
    <source>
        <strain evidence="11 12">DSM 24591</strain>
    </source>
</reference>
<comment type="subunit">
    <text evidence="3 10">Monomer.</text>
</comment>
<keyword evidence="9 10" id="KW-0143">Chaperone</keyword>
<dbReference type="EMBL" id="SMAJ01000014">
    <property type="protein sequence ID" value="TCT03762.1"/>
    <property type="molecule type" value="Genomic_DNA"/>
</dbReference>
<dbReference type="AlphaFoldDB" id="A0A4R3LT99"/>
<evidence type="ECO:0000313" key="12">
    <source>
        <dbReference type="Proteomes" id="UP000295525"/>
    </source>
</evidence>
<evidence type="ECO:0000256" key="1">
    <source>
        <dbReference type="ARBA" id="ARBA00004418"/>
    </source>
</evidence>
<feature type="signal peptide" evidence="10">
    <location>
        <begin position="1"/>
        <end position="19"/>
    </location>
</feature>
<evidence type="ECO:0000256" key="8">
    <source>
        <dbReference type="ARBA" id="ARBA00022927"/>
    </source>
</evidence>
<evidence type="ECO:0000256" key="7">
    <source>
        <dbReference type="ARBA" id="ARBA00022764"/>
    </source>
</evidence>
<dbReference type="Gene3D" id="2.50.20.10">
    <property type="entry name" value="Lipoprotein localisation LolA/LolB/LppX"/>
    <property type="match status" value="1"/>
</dbReference>
<accession>A0A4R3LT99</accession>
<proteinExistence type="inferred from homology"/>
<dbReference type="Pfam" id="PF03548">
    <property type="entry name" value="LolA"/>
    <property type="match status" value="1"/>
</dbReference>
<protein>
    <recommendedName>
        <fullName evidence="4 10">Outer-membrane lipoprotein carrier protein</fullName>
    </recommendedName>
</protein>
<dbReference type="Proteomes" id="UP000295525">
    <property type="component" value="Unassembled WGS sequence"/>
</dbReference>
<comment type="similarity">
    <text evidence="2 10">Belongs to the LolA family.</text>
</comment>
<organism evidence="11 12">
    <name type="scientific">Paralcaligenes ureilyticus</name>
    <dbReference type="NCBI Taxonomy" id="627131"/>
    <lineage>
        <taxon>Bacteria</taxon>
        <taxon>Pseudomonadati</taxon>
        <taxon>Pseudomonadota</taxon>
        <taxon>Betaproteobacteria</taxon>
        <taxon>Burkholderiales</taxon>
        <taxon>Alcaligenaceae</taxon>
        <taxon>Paralcaligenes</taxon>
    </lineage>
</organism>
<dbReference type="GO" id="GO:0042953">
    <property type="term" value="P:lipoprotein transport"/>
    <property type="evidence" value="ECO:0007669"/>
    <property type="project" value="InterPro"/>
</dbReference>
<keyword evidence="8 10" id="KW-0653">Protein transport</keyword>
<keyword evidence="5 10" id="KW-0813">Transport</keyword>
<comment type="caution">
    <text evidence="11">The sequence shown here is derived from an EMBL/GenBank/DDBJ whole genome shotgun (WGS) entry which is preliminary data.</text>
</comment>
<dbReference type="GO" id="GO:0042597">
    <property type="term" value="C:periplasmic space"/>
    <property type="evidence" value="ECO:0007669"/>
    <property type="project" value="UniProtKB-SubCell"/>
</dbReference>
<dbReference type="HAMAP" id="MF_00240">
    <property type="entry name" value="LolA"/>
    <property type="match status" value="1"/>
</dbReference>